<dbReference type="InterPro" id="IPR012340">
    <property type="entry name" value="NA-bd_OB-fold"/>
</dbReference>
<keyword evidence="2" id="KW-1185">Reference proteome</keyword>
<dbReference type="Proteomes" id="UP001157006">
    <property type="component" value="Chromosome 5"/>
</dbReference>
<proteinExistence type="predicted"/>
<dbReference type="AlphaFoldDB" id="A0AAV1AP90"/>
<organism evidence="1 2">
    <name type="scientific">Vicia faba</name>
    <name type="common">Broad bean</name>
    <name type="synonym">Faba vulgaris</name>
    <dbReference type="NCBI Taxonomy" id="3906"/>
    <lineage>
        <taxon>Eukaryota</taxon>
        <taxon>Viridiplantae</taxon>
        <taxon>Streptophyta</taxon>
        <taxon>Embryophyta</taxon>
        <taxon>Tracheophyta</taxon>
        <taxon>Spermatophyta</taxon>
        <taxon>Magnoliopsida</taxon>
        <taxon>eudicotyledons</taxon>
        <taxon>Gunneridae</taxon>
        <taxon>Pentapetalae</taxon>
        <taxon>rosids</taxon>
        <taxon>fabids</taxon>
        <taxon>Fabales</taxon>
        <taxon>Fabaceae</taxon>
        <taxon>Papilionoideae</taxon>
        <taxon>50 kb inversion clade</taxon>
        <taxon>NPAAA clade</taxon>
        <taxon>Hologalegina</taxon>
        <taxon>IRL clade</taxon>
        <taxon>Fabeae</taxon>
        <taxon>Vicia</taxon>
    </lineage>
</organism>
<evidence type="ECO:0000313" key="1">
    <source>
        <dbReference type="EMBL" id="CAI8612127.1"/>
    </source>
</evidence>
<dbReference type="Gene3D" id="2.40.50.140">
    <property type="entry name" value="Nucleic acid-binding proteins"/>
    <property type="match status" value="1"/>
</dbReference>
<evidence type="ECO:0000313" key="2">
    <source>
        <dbReference type="Proteomes" id="UP001157006"/>
    </source>
</evidence>
<sequence>MYTTSRKKDCFAITVGTAKHFKASKFGWYFKSCLGFKSSNKSLSEKFKCDCGVKDVKPVTKFKIEVKVEYDNHKGTFVFWDKDYIPCTKMIAKELRQLMKAGEDNPKIWPAHLDILLNKDMAFRIKY</sequence>
<reference evidence="1 2" key="1">
    <citation type="submission" date="2023-01" db="EMBL/GenBank/DDBJ databases">
        <authorList>
            <person name="Kreplak J."/>
        </authorList>
    </citation>
    <scope>NUCLEOTIDE SEQUENCE [LARGE SCALE GENOMIC DNA]</scope>
</reference>
<name>A0AAV1AP90_VICFA</name>
<gene>
    <name evidence="1" type="ORF">VFH_V019520</name>
</gene>
<protein>
    <submittedName>
        <fullName evidence="1">Uncharacterized protein</fullName>
    </submittedName>
</protein>
<accession>A0AAV1AP90</accession>
<dbReference type="EMBL" id="OX451740">
    <property type="protein sequence ID" value="CAI8612127.1"/>
    <property type="molecule type" value="Genomic_DNA"/>
</dbReference>